<dbReference type="GO" id="GO:0003677">
    <property type="term" value="F:DNA binding"/>
    <property type="evidence" value="ECO:0007669"/>
    <property type="project" value="UniProtKB-KW"/>
</dbReference>
<feature type="domain" description="RNA polymerase sigma factor 70 region 4 type 2" evidence="7">
    <location>
        <begin position="112"/>
        <end position="163"/>
    </location>
</feature>
<dbReference type="GO" id="GO:0006352">
    <property type="term" value="P:DNA-templated transcription initiation"/>
    <property type="evidence" value="ECO:0007669"/>
    <property type="project" value="InterPro"/>
</dbReference>
<proteinExistence type="inferred from homology"/>
<protein>
    <recommendedName>
        <fullName evidence="5">RNA polymerase sigma factor</fullName>
    </recommendedName>
</protein>
<reference evidence="9 10" key="1">
    <citation type="submission" date="2019-06" db="EMBL/GenBank/DDBJ databases">
        <title>Amycolatopsis alkalitolerans sp. nov., isolated from Gastrodia elata Blume.</title>
        <authorList>
            <person name="Narsing Rao M.P."/>
            <person name="Li W.J."/>
        </authorList>
    </citation>
    <scope>NUCLEOTIDE SEQUENCE [LARGE SCALE GENOMIC DNA]</scope>
    <source>
        <strain evidence="9 10">SYSUP0005</strain>
    </source>
</reference>
<evidence type="ECO:0000256" key="2">
    <source>
        <dbReference type="ARBA" id="ARBA00023015"/>
    </source>
</evidence>
<dbReference type="GO" id="GO:0006950">
    <property type="term" value="P:response to stress"/>
    <property type="evidence" value="ECO:0007669"/>
    <property type="project" value="UniProtKB-ARBA"/>
</dbReference>
<comment type="caution">
    <text evidence="9">The sequence shown here is derived from an EMBL/GenBank/DDBJ whole genome shotgun (WGS) entry which is preliminary data.</text>
</comment>
<feature type="domain" description="RNA polymerase sigma-70 region 2" evidence="6">
    <location>
        <begin position="21"/>
        <end position="79"/>
    </location>
</feature>
<keyword evidence="10" id="KW-1185">Reference proteome</keyword>
<dbReference type="GO" id="GO:0016987">
    <property type="term" value="F:sigma factor activity"/>
    <property type="evidence" value="ECO:0007669"/>
    <property type="project" value="UniProtKB-KW"/>
</dbReference>
<evidence type="ECO:0000313" key="10">
    <source>
        <dbReference type="Proteomes" id="UP000305546"/>
    </source>
</evidence>
<dbReference type="InterPro" id="IPR013324">
    <property type="entry name" value="RNA_pol_sigma_r3/r4-like"/>
</dbReference>
<dbReference type="SUPFAM" id="SSF88946">
    <property type="entry name" value="Sigma2 domain of RNA polymerase sigma factors"/>
    <property type="match status" value="1"/>
</dbReference>
<evidence type="ECO:0000259" key="7">
    <source>
        <dbReference type="Pfam" id="PF08281"/>
    </source>
</evidence>
<feature type="domain" description="DUF6596" evidence="8">
    <location>
        <begin position="181"/>
        <end position="281"/>
    </location>
</feature>
<evidence type="ECO:0000256" key="5">
    <source>
        <dbReference type="RuleBase" id="RU000716"/>
    </source>
</evidence>
<dbReference type="EMBL" id="VDFW01000004">
    <property type="protein sequence ID" value="TNC28232.1"/>
    <property type="molecule type" value="Genomic_DNA"/>
</dbReference>
<keyword evidence="2 5" id="KW-0805">Transcription regulation</keyword>
<evidence type="ECO:0000259" key="6">
    <source>
        <dbReference type="Pfam" id="PF04542"/>
    </source>
</evidence>
<organism evidence="9 10">
    <name type="scientific">Amycolatopsis alkalitolerans</name>
    <dbReference type="NCBI Taxonomy" id="2547244"/>
    <lineage>
        <taxon>Bacteria</taxon>
        <taxon>Bacillati</taxon>
        <taxon>Actinomycetota</taxon>
        <taxon>Actinomycetes</taxon>
        <taxon>Pseudonocardiales</taxon>
        <taxon>Pseudonocardiaceae</taxon>
        <taxon>Amycolatopsis</taxon>
    </lineage>
</organism>
<dbReference type="InterPro" id="IPR007627">
    <property type="entry name" value="RNA_pol_sigma70_r2"/>
</dbReference>
<dbReference type="Pfam" id="PF08281">
    <property type="entry name" value="Sigma70_r4_2"/>
    <property type="match status" value="1"/>
</dbReference>
<dbReference type="PROSITE" id="PS01063">
    <property type="entry name" value="SIGMA70_ECF"/>
    <property type="match status" value="1"/>
</dbReference>
<evidence type="ECO:0000256" key="4">
    <source>
        <dbReference type="ARBA" id="ARBA00023163"/>
    </source>
</evidence>
<dbReference type="Proteomes" id="UP000305546">
    <property type="component" value="Unassembled WGS sequence"/>
</dbReference>
<dbReference type="NCBIfam" id="TIGR02937">
    <property type="entry name" value="sigma70-ECF"/>
    <property type="match status" value="1"/>
</dbReference>
<dbReference type="InterPro" id="IPR013249">
    <property type="entry name" value="RNA_pol_sigma70_r4_t2"/>
</dbReference>
<keyword evidence="4 5" id="KW-0804">Transcription</keyword>
<evidence type="ECO:0000256" key="1">
    <source>
        <dbReference type="ARBA" id="ARBA00010641"/>
    </source>
</evidence>
<name>A0A5C4M968_9PSEU</name>
<dbReference type="SUPFAM" id="SSF88659">
    <property type="entry name" value="Sigma3 and sigma4 domains of RNA polymerase sigma factors"/>
    <property type="match status" value="1"/>
</dbReference>
<dbReference type="Pfam" id="PF04542">
    <property type="entry name" value="Sigma70_r2"/>
    <property type="match status" value="1"/>
</dbReference>
<accession>A0A5C4M968</accession>
<comment type="similarity">
    <text evidence="1 5">Belongs to the sigma-70 factor family. ECF subfamily.</text>
</comment>
<dbReference type="PANTHER" id="PTHR47756">
    <property type="entry name" value="BLL6612 PROTEIN-RELATED"/>
    <property type="match status" value="1"/>
</dbReference>
<gene>
    <name evidence="9" type="ORF">FG385_07370</name>
</gene>
<dbReference type="AlphaFoldDB" id="A0A5C4M968"/>
<dbReference type="InterPro" id="IPR013325">
    <property type="entry name" value="RNA_pol_sigma_r2"/>
</dbReference>
<dbReference type="Gene3D" id="1.10.1740.10">
    <property type="match status" value="1"/>
</dbReference>
<dbReference type="Pfam" id="PF20239">
    <property type="entry name" value="DUF6596"/>
    <property type="match status" value="1"/>
</dbReference>
<sequence length="412" mass="45165">MTASETHRTIDAIWRIESAKIIGALTRLVRDVGLAEELAQEAVVAALEQWPSSGVPKNPGAWLMTIARRRAIDRIRRDKTLERKEEEFGRALPVEEPGPEPDEVGDDVLRLMFTACHPVLSTEARVALTLRLLGGLATDEIARAYLVAESTVAQRIVRAKRTLAKEKVPFEVPSGDELAPRLSSVLEVVYLIFNEGYSATAGDDWMRPALCEDALRLGRIVAALAPKEPEMHGLVALMEIQASRARARIGPDGEPILLLEQNRALWDRLLIGRGLRALARAEELGGLRGPYTVQAAIAACHARAATAGDTDWIRIAALYEVLARLMPSPVVELNRAVAVSMAFGPGAGLALVDKLAGEPSMQQYHLLPSVRGDLLVKLDRPTEARAEFERAAELTRNTRERELLLNRAKDCS</sequence>
<dbReference type="InterPro" id="IPR014284">
    <property type="entry name" value="RNA_pol_sigma-70_dom"/>
</dbReference>
<dbReference type="Gene3D" id="1.10.10.10">
    <property type="entry name" value="Winged helix-like DNA-binding domain superfamily/Winged helix DNA-binding domain"/>
    <property type="match status" value="1"/>
</dbReference>
<dbReference type="InterPro" id="IPR036388">
    <property type="entry name" value="WH-like_DNA-bd_sf"/>
</dbReference>
<keyword evidence="3 5" id="KW-0731">Sigma factor</keyword>
<evidence type="ECO:0000256" key="3">
    <source>
        <dbReference type="ARBA" id="ARBA00023082"/>
    </source>
</evidence>
<dbReference type="InterPro" id="IPR046531">
    <property type="entry name" value="DUF6596"/>
</dbReference>
<evidence type="ECO:0000313" key="9">
    <source>
        <dbReference type="EMBL" id="TNC28232.1"/>
    </source>
</evidence>
<dbReference type="InterPro" id="IPR000838">
    <property type="entry name" value="RNA_pol_sigma70_ECF_CS"/>
</dbReference>
<evidence type="ECO:0000259" key="8">
    <source>
        <dbReference type="Pfam" id="PF20239"/>
    </source>
</evidence>
<dbReference type="OrthoDB" id="9780299at2"/>
<keyword evidence="5" id="KW-0238">DNA-binding</keyword>
<dbReference type="PANTHER" id="PTHR47756:SF1">
    <property type="entry name" value="BLL0085 PROTEIN"/>
    <property type="match status" value="1"/>
</dbReference>
<dbReference type="RefSeq" id="WP_139095848.1">
    <property type="nucleotide sequence ID" value="NZ_VDFW01000004.1"/>
</dbReference>